<dbReference type="FunFam" id="1.25.40.10:FF:000296">
    <property type="entry name" value="Pentatricopeptide repeat-containing protein, chloroplastic"/>
    <property type="match status" value="1"/>
</dbReference>
<dbReference type="InterPro" id="IPR002885">
    <property type="entry name" value="PPR_rpt"/>
</dbReference>
<keyword evidence="6" id="KW-0677">Repeat</keyword>
<evidence type="ECO:0000256" key="4">
    <source>
        <dbReference type="ARBA" id="ARBA00022640"/>
    </source>
</evidence>
<dbReference type="PANTHER" id="PTHR47539:SF1">
    <property type="entry name" value="PENTATRICOPEPTIDE REPEAT-CONTAINING PROTEIN OTP51, CHLOROPLASTIC"/>
    <property type="match status" value="1"/>
</dbReference>
<feature type="compositionally biased region" description="Acidic residues" evidence="11">
    <location>
        <begin position="81"/>
        <end position="92"/>
    </location>
</feature>
<feature type="compositionally biased region" description="Pro residues" evidence="11">
    <location>
        <begin position="38"/>
        <end position="52"/>
    </location>
</feature>
<evidence type="ECO:0000256" key="11">
    <source>
        <dbReference type="SAM" id="MobiDB-lite"/>
    </source>
</evidence>
<sequence>MASSACSTSLSALRCSPFVLVLPFPRRRLRADPLAQTFPPPPPPPPPPPLLLRPPHSLLPSPPIRASFSVAVDNPTHRELEEEEEEEEEEESGANRPLVEPFSDPTAAAAEEREMRSLPSPELEAIELEDLPEQWRRSRIAWLCKELPSYKHSTFVRILNAQRKWITQDDATYIVVHCMRIRENEAAFRVYKWMAQQHWYHFSFALATKLADYLGKDRKFAKCREMFDSIINQGRVPNESTFHILTVAYLSAPVDGCLEEACSIYNQMIQLGGYSPRLSLHNSLFRALVSKTGGTSKHYLKQAEFIYHNLETSDLEINKDIYAGLIWLHSYQDEIDIERLSALREEMRQAGIQESRDVLVSTMRAFSKLGDVDETEKAWLELLRIGCDIPSQAFACRMELYSKAGDPVKSLEIFNTMKEQEIPLTIAAYHKIIQIMSEAREIETAESLMDEFTESSMKHLIPAFLDLMYMYFDLGMHEKLESTFLKCLARCRPNRVVYNIYLESLVRVGNIEKAEEIFNEMHSNGTIGSNAKSCNIILEGYLAAGEYAKAEKIYDMMRQKKYDIQPDSLEKLQNGLILNRKVVKKTVSMKLDQEQREILIGLLLGGVQIESDEKRRNHVIHFEFREDSDAHSVLKMHIHERFYEWLTSSSRLVNDGSEIPHKFSTIAHSYFGFFADQFWLNGRPVIPKLIHRWLSPRVLAYWYMYGGLRLLSGDIVLKLKGDKFEDVERIVKSLQAKSIACKVKRKGRVFWIGFQGANADCFWKLIEPYILDNVKEAMTQDNSESSEEEGQFGGSSIESDCEGRKSIEELLTKY</sequence>
<dbReference type="GO" id="GO:0000373">
    <property type="term" value="P:Group II intron splicing"/>
    <property type="evidence" value="ECO:0007669"/>
    <property type="project" value="EnsemblPlants"/>
</dbReference>
<comment type="subcellular location">
    <subcellularLocation>
        <location evidence="1">Plastid</location>
        <location evidence="1">Chloroplast</location>
    </subcellularLocation>
</comment>
<dbReference type="PANTHER" id="PTHR47539">
    <property type="entry name" value="PENTATRICOPEPTIDE REPEAT-CONTAINING PROTEIN OTP51, CHLOROPLASTIC"/>
    <property type="match status" value="1"/>
</dbReference>
<dbReference type="SUPFAM" id="SSF101447">
    <property type="entry name" value="Formin homology 2 domain (FH2 domain)"/>
    <property type="match status" value="1"/>
</dbReference>
<reference evidence="14" key="2">
    <citation type="submission" date="2025-08" db="UniProtKB">
        <authorList>
            <consortium name="RefSeq"/>
        </authorList>
    </citation>
    <scope>IDENTIFICATION</scope>
    <source>
        <tissue evidence="14">Leaf</tissue>
    </source>
</reference>
<keyword evidence="13" id="KW-1185">Reference proteome</keyword>
<evidence type="ECO:0000256" key="9">
    <source>
        <dbReference type="ARBA" id="ARBA00077892"/>
    </source>
</evidence>
<dbReference type="FunFam" id="3.10.28.10:FF:000005">
    <property type="entry name" value="Pentatricopeptide repeat-containing protein At2g15820, chloroplastic"/>
    <property type="match status" value="1"/>
</dbReference>
<feature type="region of interest" description="Disordered" evidence="11">
    <location>
        <begin position="780"/>
        <end position="805"/>
    </location>
</feature>
<keyword evidence="7" id="KW-0809">Transit peptide</keyword>
<comment type="similarity">
    <text evidence="2">Belongs to the PPR family. P subfamily.</text>
</comment>
<evidence type="ECO:0000256" key="10">
    <source>
        <dbReference type="PROSITE-ProRule" id="PRU00708"/>
    </source>
</evidence>
<dbReference type="PROSITE" id="PS51375">
    <property type="entry name" value="PPR"/>
    <property type="match status" value="2"/>
</dbReference>
<evidence type="ECO:0000256" key="8">
    <source>
        <dbReference type="ARBA" id="ARBA00023187"/>
    </source>
</evidence>
<evidence type="ECO:0000256" key="3">
    <source>
        <dbReference type="ARBA" id="ARBA00022528"/>
    </source>
</evidence>
<dbReference type="OrthoDB" id="2020589at2759"/>
<dbReference type="InterPro" id="IPR052500">
    <property type="entry name" value="Chloro/Mito_RNA_Process"/>
</dbReference>
<feature type="repeat" description="PPR" evidence="10">
    <location>
        <begin position="494"/>
        <end position="528"/>
    </location>
</feature>
<accession>A0A6P5EKG5</accession>
<feature type="repeat" description="PPR" evidence="10">
    <location>
        <begin position="530"/>
        <end position="564"/>
    </location>
</feature>
<dbReference type="Gene3D" id="1.25.40.10">
    <property type="entry name" value="Tetratricopeptide repeat domain"/>
    <property type="match status" value="2"/>
</dbReference>
<dbReference type="Pfam" id="PF01535">
    <property type="entry name" value="PPR"/>
    <property type="match status" value="3"/>
</dbReference>
<feature type="region of interest" description="Disordered" evidence="11">
    <location>
        <begin position="32"/>
        <end position="102"/>
    </location>
</feature>
<name>A0A6P5EKG5_ANACO</name>
<dbReference type="SUPFAM" id="SSF55608">
    <property type="entry name" value="Homing endonucleases"/>
    <property type="match status" value="1"/>
</dbReference>
<dbReference type="Gramene" id="Aco017243.1.mrna1">
    <property type="protein sequence ID" value="Aco017243.1.mrna1"/>
    <property type="gene ID" value="Aco017243.1.path1"/>
</dbReference>
<protein>
    <recommendedName>
        <fullName evidence="9">Protein ORGANELLE TRANSCRIPT PROCESSING 51</fullName>
    </recommendedName>
</protein>
<proteinExistence type="inferred from homology"/>
<dbReference type="GO" id="GO:0004519">
    <property type="term" value="F:endonuclease activity"/>
    <property type="evidence" value="ECO:0007669"/>
    <property type="project" value="InterPro"/>
</dbReference>
<evidence type="ECO:0000259" key="12">
    <source>
        <dbReference type="Pfam" id="PF03161"/>
    </source>
</evidence>
<dbReference type="GO" id="GO:0009507">
    <property type="term" value="C:chloroplast"/>
    <property type="evidence" value="ECO:0007669"/>
    <property type="project" value="UniProtKB-SubCell"/>
</dbReference>
<dbReference type="GO" id="GO:0045292">
    <property type="term" value="P:mRNA cis splicing, via spliceosome"/>
    <property type="evidence" value="ECO:0007669"/>
    <property type="project" value="EnsemblPlants"/>
</dbReference>
<evidence type="ECO:0000313" key="14">
    <source>
        <dbReference type="RefSeq" id="XP_020083927.1"/>
    </source>
</evidence>
<dbReference type="AlphaFoldDB" id="A0A6P5EKG5"/>
<dbReference type="InterPro" id="IPR027434">
    <property type="entry name" value="Homing_endonucl"/>
</dbReference>
<dbReference type="Gene3D" id="3.10.28.10">
    <property type="entry name" value="Homing endonucleases"/>
    <property type="match status" value="2"/>
</dbReference>
<dbReference type="SUPFAM" id="SSF81901">
    <property type="entry name" value="HCP-like"/>
    <property type="match status" value="1"/>
</dbReference>
<feature type="domain" description="Homing endonuclease LAGLIDADG" evidence="12">
    <location>
        <begin position="596"/>
        <end position="761"/>
    </location>
</feature>
<keyword evidence="3" id="KW-0150">Chloroplast</keyword>
<gene>
    <name evidence="14" type="primary">LOC109707215</name>
</gene>
<keyword evidence="5" id="KW-0507">mRNA processing</keyword>
<dbReference type="Pfam" id="PF03161">
    <property type="entry name" value="LAGLIDADG_2"/>
    <property type="match status" value="1"/>
</dbReference>
<dbReference type="RefSeq" id="XP_020083927.1">
    <property type="nucleotide sequence ID" value="XM_020228338.1"/>
</dbReference>
<reference evidence="13" key="1">
    <citation type="journal article" date="2015" name="Nat. Genet.">
        <title>The pineapple genome and the evolution of CAM photosynthesis.</title>
        <authorList>
            <person name="Ming R."/>
            <person name="VanBuren R."/>
            <person name="Wai C.M."/>
            <person name="Tang H."/>
            <person name="Schatz M.C."/>
            <person name="Bowers J.E."/>
            <person name="Lyons E."/>
            <person name="Wang M.L."/>
            <person name="Chen J."/>
            <person name="Biggers E."/>
            <person name="Zhang J."/>
            <person name="Huang L."/>
            <person name="Zhang L."/>
            <person name="Miao W."/>
            <person name="Zhang J."/>
            <person name="Ye Z."/>
            <person name="Miao C."/>
            <person name="Lin Z."/>
            <person name="Wang H."/>
            <person name="Zhou H."/>
            <person name="Yim W.C."/>
            <person name="Priest H.D."/>
            <person name="Zheng C."/>
            <person name="Woodhouse M."/>
            <person name="Edger P.P."/>
            <person name="Guyot R."/>
            <person name="Guo H.B."/>
            <person name="Guo H."/>
            <person name="Zheng G."/>
            <person name="Singh R."/>
            <person name="Sharma A."/>
            <person name="Min X."/>
            <person name="Zheng Y."/>
            <person name="Lee H."/>
            <person name="Gurtowski J."/>
            <person name="Sedlazeck F.J."/>
            <person name="Harkess A."/>
            <person name="McKain M.R."/>
            <person name="Liao Z."/>
            <person name="Fang J."/>
            <person name="Liu J."/>
            <person name="Zhang X."/>
            <person name="Zhang Q."/>
            <person name="Hu W."/>
            <person name="Qin Y."/>
            <person name="Wang K."/>
            <person name="Chen L.Y."/>
            <person name="Shirley N."/>
            <person name="Lin Y.R."/>
            <person name="Liu L.Y."/>
            <person name="Hernandez A.G."/>
            <person name="Wright C.L."/>
            <person name="Bulone V."/>
            <person name="Tuskan G.A."/>
            <person name="Heath K."/>
            <person name="Zee F."/>
            <person name="Moore P.H."/>
            <person name="Sunkar R."/>
            <person name="Leebens-Mack J.H."/>
            <person name="Mockler T."/>
            <person name="Bennetzen J.L."/>
            <person name="Freeling M."/>
            <person name="Sankoff D."/>
            <person name="Paterson A.H."/>
            <person name="Zhu X."/>
            <person name="Yang X."/>
            <person name="Smith J.A."/>
            <person name="Cushman J.C."/>
            <person name="Paull R.E."/>
            <person name="Yu Q."/>
        </authorList>
    </citation>
    <scope>NUCLEOTIDE SEQUENCE [LARGE SCALE GENOMIC DNA]</scope>
    <source>
        <strain evidence="13">cv. F153</strain>
    </source>
</reference>
<dbReference type="FunFam" id="3.10.28.10:FF:000003">
    <property type="entry name" value="Pentatricopeptide repeat-containing protein, chloroplastic"/>
    <property type="match status" value="1"/>
</dbReference>
<evidence type="ECO:0000256" key="2">
    <source>
        <dbReference type="ARBA" id="ARBA00007626"/>
    </source>
</evidence>
<keyword evidence="8" id="KW-0508">mRNA splicing</keyword>
<dbReference type="GeneID" id="109707215"/>
<dbReference type="InterPro" id="IPR004860">
    <property type="entry name" value="LAGLIDADG_dom"/>
</dbReference>
<evidence type="ECO:0000256" key="6">
    <source>
        <dbReference type="ARBA" id="ARBA00022737"/>
    </source>
</evidence>
<dbReference type="GO" id="GO:0048564">
    <property type="term" value="P:photosystem I assembly"/>
    <property type="evidence" value="ECO:0007669"/>
    <property type="project" value="EnsemblPlants"/>
</dbReference>
<evidence type="ECO:0000313" key="13">
    <source>
        <dbReference type="Proteomes" id="UP000515123"/>
    </source>
</evidence>
<dbReference type="Proteomes" id="UP000515123">
    <property type="component" value="Linkage group 3"/>
</dbReference>
<dbReference type="GO" id="GO:0006388">
    <property type="term" value="P:tRNA splicing, via endonucleolytic cleavage and ligation"/>
    <property type="evidence" value="ECO:0007669"/>
    <property type="project" value="EnsemblPlants"/>
</dbReference>
<dbReference type="GO" id="GO:0010239">
    <property type="term" value="P:chloroplast mRNA processing"/>
    <property type="evidence" value="ECO:0007669"/>
    <property type="project" value="EnsemblPlants"/>
</dbReference>
<dbReference type="NCBIfam" id="TIGR00756">
    <property type="entry name" value="PPR"/>
    <property type="match status" value="2"/>
</dbReference>
<evidence type="ECO:0000256" key="5">
    <source>
        <dbReference type="ARBA" id="ARBA00022664"/>
    </source>
</evidence>
<evidence type="ECO:0000256" key="1">
    <source>
        <dbReference type="ARBA" id="ARBA00004229"/>
    </source>
</evidence>
<dbReference type="InterPro" id="IPR011990">
    <property type="entry name" value="TPR-like_helical_dom_sf"/>
</dbReference>
<keyword evidence="4" id="KW-0934">Plastid</keyword>
<evidence type="ECO:0000256" key="7">
    <source>
        <dbReference type="ARBA" id="ARBA00022946"/>
    </source>
</evidence>
<organism evidence="13 14">
    <name type="scientific">Ananas comosus</name>
    <name type="common">Pineapple</name>
    <name type="synonym">Ananas ananas</name>
    <dbReference type="NCBI Taxonomy" id="4615"/>
    <lineage>
        <taxon>Eukaryota</taxon>
        <taxon>Viridiplantae</taxon>
        <taxon>Streptophyta</taxon>
        <taxon>Embryophyta</taxon>
        <taxon>Tracheophyta</taxon>
        <taxon>Spermatophyta</taxon>
        <taxon>Magnoliopsida</taxon>
        <taxon>Liliopsida</taxon>
        <taxon>Poales</taxon>
        <taxon>Bromeliaceae</taxon>
        <taxon>Bromelioideae</taxon>
        <taxon>Ananas</taxon>
    </lineage>
</organism>